<dbReference type="SUPFAM" id="SSF53756">
    <property type="entry name" value="UDP-Glycosyltransferase/glycogen phosphorylase"/>
    <property type="match status" value="1"/>
</dbReference>
<evidence type="ECO:0000313" key="2">
    <source>
        <dbReference type="EMBL" id="NDV32613.1"/>
    </source>
</evidence>
<dbReference type="AlphaFoldDB" id="A0A6B2L6E9"/>
<sequence length="352" mass="39754">MYETDSIPADWVAPCNSWKIDYIWVPTNFNVHTFVEAGVNASKLAVVPELVDVNHFDPDIHFPIPEIDNVAQFKFLSIMKWEPRKAWDVMIKAYLDEFQEDKDNVILYIVSRVDEQGMEKFNAFLDQYKNATGLTDNQLPKIQMLNLMIPYTKLPALYRSVDAFMLPSHGEGWGLPLTEAMAMGLPTIGTNWSGPTGFMTEENSFLVDPIGLENATVAGHHWATPNPATLRKHLRTIFENSAAVKSKAKKARKDIVKKFSLEAVGDVVIQKLRAIEQNLPQLKQLKMQFKNQEEAANSIPPSWYNANPPTSWGNTNTNTGSTNSWSSSPQVGGQEFVDKNGKKKYKMKINNF</sequence>
<feature type="compositionally biased region" description="Low complexity" evidence="1">
    <location>
        <begin position="307"/>
        <end position="328"/>
    </location>
</feature>
<dbReference type="EMBL" id="GIBP01003644">
    <property type="protein sequence ID" value="NDV32613.1"/>
    <property type="molecule type" value="Transcribed_RNA"/>
</dbReference>
<feature type="region of interest" description="Disordered" evidence="1">
    <location>
        <begin position="298"/>
        <end position="339"/>
    </location>
</feature>
<dbReference type="PANTHER" id="PTHR46656">
    <property type="entry name" value="PUTATIVE-RELATED"/>
    <property type="match status" value="1"/>
</dbReference>
<dbReference type="Pfam" id="PF13692">
    <property type="entry name" value="Glyco_trans_1_4"/>
    <property type="match status" value="1"/>
</dbReference>
<organism evidence="2">
    <name type="scientific">Arcella intermedia</name>
    <dbReference type="NCBI Taxonomy" id="1963864"/>
    <lineage>
        <taxon>Eukaryota</taxon>
        <taxon>Amoebozoa</taxon>
        <taxon>Tubulinea</taxon>
        <taxon>Elardia</taxon>
        <taxon>Arcellinida</taxon>
        <taxon>Sphaerothecina</taxon>
        <taxon>Arcellidae</taxon>
        <taxon>Arcella</taxon>
    </lineage>
</organism>
<name>A0A6B2L6E9_9EUKA</name>
<dbReference type="PANTHER" id="PTHR46656:SF3">
    <property type="entry name" value="PUTATIVE-RELATED"/>
    <property type="match status" value="1"/>
</dbReference>
<dbReference type="Gene3D" id="3.40.50.2000">
    <property type="entry name" value="Glycogen Phosphorylase B"/>
    <property type="match status" value="1"/>
</dbReference>
<accession>A0A6B2L6E9</accession>
<protein>
    <submittedName>
        <fullName evidence="2">Uncharacterized protein</fullName>
    </submittedName>
</protein>
<proteinExistence type="predicted"/>
<evidence type="ECO:0000256" key="1">
    <source>
        <dbReference type="SAM" id="MobiDB-lite"/>
    </source>
</evidence>
<reference evidence="2" key="1">
    <citation type="journal article" date="2020" name="J. Eukaryot. Microbiol.">
        <title>De novo Sequencing, Assembly and Annotation of the Transcriptome for the Free-Living Testate Amoeba Arcella intermedia.</title>
        <authorList>
            <person name="Ribeiro G.M."/>
            <person name="Porfirio-Sousa A.L."/>
            <person name="Maurer-Alcala X.X."/>
            <person name="Katz L.A."/>
            <person name="Lahr D.J.G."/>
        </authorList>
    </citation>
    <scope>NUCLEOTIDE SEQUENCE</scope>
</reference>